<dbReference type="Proteomes" id="UP000236311">
    <property type="component" value="Unassembled WGS sequence"/>
</dbReference>
<dbReference type="EMBL" id="OFSM01000074">
    <property type="protein sequence ID" value="SOY32801.1"/>
    <property type="molecule type" value="Genomic_DNA"/>
</dbReference>
<dbReference type="AlphaFoldDB" id="A0A2K4ZQM3"/>
<protein>
    <submittedName>
        <fullName evidence="1">Uncharacterized protein</fullName>
    </submittedName>
</protein>
<gene>
    <name evidence="1" type="ORF">AMURIS_05569</name>
</gene>
<evidence type="ECO:0000313" key="1">
    <source>
        <dbReference type="EMBL" id="SOY32801.1"/>
    </source>
</evidence>
<evidence type="ECO:0000313" key="2">
    <source>
        <dbReference type="Proteomes" id="UP000236311"/>
    </source>
</evidence>
<accession>A0A2K4ZQM3</accession>
<reference evidence="1 2" key="1">
    <citation type="submission" date="2018-01" db="EMBL/GenBank/DDBJ databases">
        <authorList>
            <person name="Gaut B.S."/>
            <person name="Morton B.R."/>
            <person name="Clegg M.T."/>
            <person name="Duvall M.R."/>
        </authorList>
    </citation>
    <scope>NUCLEOTIDE SEQUENCE [LARGE SCALE GENOMIC DNA]</scope>
    <source>
        <strain evidence="1">GP69</strain>
    </source>
</reference>
<organism evidence="1 2">
    <name type="scientific">Acetatifactor muris</name>
    <dbReference type="NCBI Taxonomy" id="879566"/>
    <lineage>
        <taxon>Bacteria</taxon>
        <taxon>Bacillati</taxon>
        <taxon>Bacillota</taxon>
        <taxon>Clostridia</taxon>
        <taxon>Lachnospirales</taxon>
        <taxon>Lachnospiraceae</taxon>
        <taxon>Acetatifactor</taxon>
    </lineage>
</organism>
<sequence>MSLIMALETYEGIVMTEDRLSTLNYNNEKQGTVDCFPKSFILTSRL</sequence>
<proteinExistence type="predicted"/>
<name>A0A2K4ZQM3_9FIRM</name>
<keyword evidence="2" id="KW-1185">Reference proteome</keyword>